<comment type="caution">
    <text evidence="1">The sequence shown here is derived from an EMBL/GenBank/DDBJ whole genome shotgun (WGS) entry which is preliminary data.</text>
</comment>
<reference evidence="2" key="1">
    <citation type="journal article" date="2019" name="Int. J. Syst. Evol. Microbiol.">
        <title>The Global Catalogue of Microorganisms (GCM) 10K type strain sequencing project: providing services to taxonomists for standard genome sequencing and annotation.</title>
        <authorList>
            <consortium name="The Broad Institute Genomics Platform"/>
            <consortium name="The Broad Institute Genome Sequencing Center for Infectious Disease"/>
            <person name="Wu L."/>
            <person name="Ma J."/>
        </authorList>
    </citation>
    <scope>NUCLEOTIDE SEQUENCE [LARGE SCALE GENOMIC DNA]</scope>
    <source>
        <strain evidence="2">CGMCC 1.10130</strain>
    </source>
</reference>
<protein>
    <submittedName>
        <fullName evidence="1">Uncharacterized protein</fullName>
    </submittedName>
</protein>
<accession>A0A8J2U556</accession>
<name>A0A8J2U556_9GAMM</name>
<proteinExistence type="predicted"/>
<organism evidence="1 2">
    <name type="scientific">Neiella marina</name>
    <dbReference type="NCBI Taxonomy" id="508461"/>
    <lineage>
        <taxon>Bacteria</taxon>
        <taxon>Pseudomonadati</taxon>
        <taxon>Pseudomonadota</taxon>
        <taxon>Gammaproteobacteria</taxon>
        <taxon>Alteromonadales</taxon>
        <taxon>Echinimonadaceae</taxon>
        <taxon>Neiella</taxon>
    </lineage>
</organism>
<keyword evidence="2" id="KW-1185">Reference proteome</keyword>
<dbReference type="EMBL" id="BMDX01000008">
    <property type="protein sequence ID" value="GGA77313.1"/>
    <property type="molecule type" value="Genomic_DNA"/>
</dbReference>
<dbReference type="AlphaFoldDB" id="A0A8J2U556"/>
<evidence type="ECO:0000313" key="1">
    <source>
        <dbReference type="EMBL" id="GGA77313.1"/>
    </source>
</evidence>
<gene>
    <name evidence="1" type="ORF">GCM10011369_18970</name>
</gene>
<sequence length="198" mass="22852">MIPETKTMVIEAEGWFVLRLHQASEDDPRYRIFASWRANDRWRLSSGALSFNELKIADSNLIWPQVSGNTYQLPFTGESGATYYTASVLERYLCELKTTLVHVKVGLSELTTWASYSTRNDTNIRKSEDFDYETTFYEFYALCSEFFRSVREAIIWFDTAKLASFGQRVPREIILEFGMSGMVAIKDYLTAKSQGSFE</sequence>
<evidence type="ECO:0000313" key="2">
    <source>
        <dbReference type="Proteomes" id="UP000619743"/>
    </source>
</evidence>
<dbReference type="Proteomes" id="UP000619743">
    <property type="component" value="Unassembled WGS sequence"/>
</dbReference>